<dbReference type="STRING" id="941907.SAMN06295910_1376"/>
<sequence>MSTMGDALKAFQSVLLMREDIRSLKEASLEQSERLTKLAEAHAALRDRVSRLEGIIEGAAMASGRAASPRIEG</sequence>
<proteinExistence type="predicted"/>
<organism evidence="1 2">
    <name type="scientific">Allosphingosinicella indica</name>
    <dbReference type="NCBI Taxonomy" id="941907"/>
    <lineage>
        <taxon>Bacteria</taxon>
        <taxon>Pseudomonadati</taxon>
        <taxon>Pseudomonadota</taxon>
        <taxon>Alphaproteobacteria</taxon>
        <taxon>Sphingomonadales</taxon>
        <taxon>Sphingomonadaceae</taxon>
        <taxon>Allosphingosinicella</taxon>
    </lineage>
</organism>
<dbReference type="Proteomes" id="UP000192934">
    <property type="component" value="Chromosome I"/>
</dbReference>
<dbReference type="EMBL" id="LT840185">
    <property type="protein sequence ID" value="SMF66214.1"/>
    <property type="molecule type" value="Genomic_DNA"/>
</dbReference>
<evidence type="ECO:0000313" key="1">
    <source>
        <dbReference type="EMBL" id="SMF66214.1"/>
    </source>
</evidence>
<reference evidence="2" key="1">
    <citation type="submission" date="2017-04" db="EMBL/GenBank/DDBJ databases">
        <authorList>
            <person name="Varghese N."/>
            <person name="Submissions S."/>
        </authorList>
    </citation>
    <scope>NUCLEOTIDE SEQUENCE [LARGE SCALE GENOMIC DNA]</scope>
    <source>
        <strain evidence="2">Dd16</strain>
    </source>
</reference>
<evidence type="ECO:0000313" key="2">
    <source>
        <dbReference type="Proteomes" id="UP000192934"/>
    </source>
</evidence>
<protein>
    <submittedName>
        <fullName evidence="1">Uncharacterized protein</fullName>
    </submittedName>
</protein>
<accession>A0A1X7GAU7</accession>
<keyword evidence="2" id="KW-1185">Reference proteome</keyword>
<dbReference type="AlphaFoldDB" id="A0A1X7GAU7"/>
<name>A0A1X7GAU7_9SPHN</name>
<gene>
    <name evidence="1" type="ORF">SAMN06295910_1376</name>
</gene>